<dbReference type="EMBL" id="VSWD01000001">
    <property type="protein sequence ID" value="KAK3108889.1"/>
    <property type="molecule type" value="Genomic_DNA"/>
</dbReference>
<feature type="domain" description="Methyltransferase" evidence="1">
    <location>
        <begin position="3"/>
        <end position="149"/>
    </location>
</feature>
<dbReference type="AlphaFoldDB" id="A0AA88YP59"/>
<accession>A0AA88YP59</accession>
<reference evidence="2" key="1">
    <citation type="submission" date="2019-08" db="EMBL/GenBank/DDBJ databases">
        <title>The improved chromosome-level genome for the pearl oyster Pinctada fucata martensii using PacBio sequencing and Hi-C.</title>
        <authorList>
            <person name="Zheng Z."/>
        </authorList>
    </citation>
    <scope>NUCLEOTIDE SEQUENCE</scope>
    <source>
        <strain evidence="2">ZZ-2019</strain>
        <tissue evidence="2">Adductor muscle</tissue>
    </source>
</reference>
<evidence type="ECO:0000313" key="3">
    <source>
        <dbReference type="Proteomes" id="UP001186944"/>
    </source>
</evidence>
<dbReference type="Proteomes" id="UP001186944">
    <property type="component" value="Unassembled WGS sequence"/>
</dbReference>
<comment type="caution">
    <text evidence="2">The sequence shown here is derived from an EMBL/GenBank/DDBJ whole genome shotgun (WGS) entry which is preliminary data.</text>
</comment>
<proteinExistence type="predicted"/>
<organism evidence="2 3">
    <name type="scientific">Pinctada imbricata</name>
    <name type="common">Atlantic pearl-oyster</name>
    <name type="synonym">Pinctada martensii</name>
    <dbReference type="NCBI Taxonomy" id="66713"/>
    <lineage>
        <taxon>Eukaryota</taxon>
        <taxon>Metazoa</taxon>
        <taxon>Spiralia</taxon>
        <taxon>Lophotrochozoa</taxon>
        <taxon>Mollusca</taxon>
        <taxon>Bivalvia</taxon>
        <taxon>Autobranchia</taxon>
        <taxon>Pteriomorphia</taxon>
        <taxon>Pterioida</taxon>
        <taxon>Pterioidea</taxon>
        <taxon>Pteriidae</taxon>
        <taxon>Pinctada</taxon>
    </lineage>
</organism>
<dbReference type="SUPFAM" id="SSF53335">
    <property type="entry name" value="S-adenosyl-L-methionine-dependent methyltransferases"/>
    <property type="match status" value="1"/>
</dbReference>
<dbReference type="InterPro" id="IPR026913">
    <property type="entry name" value="METTL24"/>
</dbReference>
<dbReference type="InterPro" id="IPR029063">
    <property type="entry name" value="SAM-dependent_MTases_sf"/>
</dbReference>
<evidence type="ECO:0000259" key="1">
    <source>
        <dbReference type="Pfam" id="PF13383"/>
    </source>
</evidence>
<name>A0AA88YP59_PINIB</name>
<dbReference type="PANTHER" id="PTHR32026">
    <property type="entry name" value="METHYLTRANSFERASE-LIKE PROTEIN 24"/>
    <property type="match status" value="1"/>
</dbReference>
<keyword evidence="3" id="KW-1185">Reference proteome</keyword>
<dbReference type="Pfam" id="PF13383">
    <property type="entry name" value="Methyltransf_22"/>
    <property type="match status" value="1"/>
</dbReference>
<protein>
    <recommendedName>
        <fullName evidence="1">Methyltransferase domain-containing protein</fullName>
    </recommendedName>
</protein>
<dbReference type="InterPro" id="IPR025714">
    <property type="entry name" value="Methyltranfer_dom"/>
</dbReference>
<sequence>MIRVGNIEDGGWDICNDERFRPRSPCIVYSIGINYDFSFDDAIERIFRCDVFSFDPSMDIGDQNRSNHIKFYKLGIGDKNEEVIFRGKVWKLKTLKEIQEMLGHTNKRIDILKMDIENNEFQTLPDMIRSGAMKNVAQFCVEFHHYYDIQTIRELHNLGFRIYWSHQNPFAEVYKNDQSYSFGNDVHFVNINMVN</sequence>
<dbReference type="PANTHER" id="PTHR32026:SF10">
    <property type="entry name" value="METHYLTRANSFERASE-LIKE PROTEIN 24-RELATED"/>
    <property type="match status" value="1"/>
</dbReference>
<gene>
    <name evidence="2" type="ORF">FSP39_018023</name>
</gene>
<evidence type="ECO:0000313" key="2">
    <source>
        <dbReference type="EMBL" id="KAK3108889.1"/>
    </source>
</evidence>